<dbReference type="PROSITE" id="PS50110">
    <property type="entry name" value="RESPONSE_REGULATORY"/>
    <property type="match status" value="1"/>
</dbReference>
<dbReference type="Pfam" id="PF12833">
    <property type="entry name" value="HTH_18"/>
    <property type="match status" value="1"/>
</dbReference>
<dbReference type="Gene3D" id="3.40.50.2300">
    <property type="match status" value="1"/>
</dbReference>
<feature type="domain" description="Response regulatory" evidence="10">
    <location>
        <begin position="7"/>
        <end position="124"/>
    </location>
</feature>
<evidence type="ECO:0000256" key="5">
    <source>
        <dbReference type="ARBA" id="ARBA00023015"/>
    </source>
</evidence>
<evidence type="ECO:0000256" key="2">
    <source>
        <dbReference type="ARBA" id="ARBA00022490"/>
    </source>
</evidence>
<accession>A0ABT9TYT9</accession>
<dbReference type="InterPro" id="IPR001789">
    <property type="entry name" value="Sig_transdc_resp-reg_receiver"/>
</dbReference>
<dbReference type="SMART" id="SM00342">
    <property type="entry name" value="HTH_ARAC"/>
    <property type="match status" value="1"/>
</dbReference>
<name>A0ABT9TYT9_PAEHA</name>
<evidence type="ECO:0000256" key="8">
    <source>
        <dbReference type="PROSITE-ProRule" id="PRU00169"/>
    </source>
</evidence>
<comment type="caution">
    <text evidence="11">The sequence shown here is derived from an EMBL/GenBank/DDBJ whole genome shotgun (WGS) entry which is preliminary data.</text>
</comment>
<dbReference type="SUPFAM" id="SSF46689">
    <property type="entry name" value="Homeodomain-like"/>
    <property type="match status" value="2"/>
</dbReference>
<dbReference type="SMART" id="SM00448">
    <property type="entry name" value="REC"/>
    <property type="match status" value="1"/>
</dbReference>
<evidence type="ECO:0000256" key="6">
    <source>
        <dbReference type="ARBA" id="ARBA00023125"/>
    </source>
</evidence>
<feature type="domain" description="HTH araC/xylS-type" evidence="9">
    <location>
        <begin position="434"/>
        <end position="532"/>
    </location>
</feature>
<keyword evidence="7" id="KW-0804">Transcription</keyword>
<dbReference type="SUPFAM" id="SSF52172">
    <property type="entry name" value="CheY-like"/>
    <property type="match status" value="1"/>
</dbReference>
<keyword evidence="5" id="KW-0805">Transcription regulation</keyword>
<sequence>MPSDKMEVLIVDDEPRQRRGLAAMVRSLRPAYKVGEAKNGKEALEYARGRQLDIVFTDIQMPIMNGLDFAAELGKSCPKEPKIVFVSVYHEFDYARKAIRLGAKDYLVKPVSSENLDGVLQELENQLIQESSVIAETRQLSEELAHTKPIYLEHLLFKWMTGELQAAEKKEIEQHFDIRGHGTVLVLESHCTQASEDSHEWRSILKRAAAQALGKWAMAYMISPEHERNKLYTIIQWKPGVQSAEGLKQLQLALAALEKVHDKSIGAGIGHETFDLEKDMKSCYESAATALEYLYYFRDGRWVSAEQLRKERDSFPSGSGVGVKDNGRLEQAVTGGNVELSIQECMAILDKLAAAKPSPFRMKCNAIQLLLSCLKQAEPVMDDRNYAALALKIDEQLLRTDSLLATKATAAGLLGDIVNQMKKDKGSRSELIMQKCREYIEDNLHEDLGLEVVAQHFFYNASYFSILFKNHFGISFTDFLVKQRMQRARSLLLESDKRVGDIAKLVGYKDIKYFNKVFKKTFLYSPEEFRRMFATT</sequence>
<dbReference type="InterPro" id="IPR009057">
    <property type="entry name" value="Homeodomain-like_sf"/>
</dbReference>
<dbReference type="EMBL" id="JAUSSU010000003">
    <property type="protein sequence ID" value="MDQ0112473.1"/>
    <property type="molecule type" value="Genomic_DNA"/>
</dbReference>
<dbReference type="Pfam" id="PF00072">
    <property type="entry name" value="Response_reg"/>
    <property type="match status" value="1"/>
</dbReference>
<evidence type="ECO:0000256" key="4">
    <source>
        <dbReference type="ARBA" id="ARBA00023012"/>
    </source>
</evidence>
<evidence type="ECO:0000259" key="10">
    <source>
        <dbReference type="PROSITE" id="PS50110"/>
    </source>
</evidence>
<dbReference type="PROSITE" id="PS01124">
    <property type="entry name" value="HTH_ARAC_FAMILY_2"/>
    <property type="match status" value="1"/>
</dbReference>
<dbReference type="InterPro" id="IPR018060">
    <property type="entry name" value="HTH_AraC"/>
</dbReference>
<gene>
    <name evidence="11" type="ORF">J2T15_001908</name>
</gene>
<reference evidence="11 12" key="1">
    <citation type="submission" date="2023-07" db="EMBL/GenBank/DDBJ databases">
        <title>Sorghum-associated microbial communities from plants grown in Nebraska, USA.</title>
        <authorList>
            <person name="Schachtman D."/>
        </authorList>
    </citation>
    <scope>NUCLEOTIDE SEQUENCE [LARGE SCALE GENOMIC DNA]</scope>
    <source>
        <strain evidence="11 12">CC482</strain>
    </source>
</reference>
<keyword evidence="2" id="KW-0963">Cytoplasm</keyword>
<dbReference type="Gene3D" id="1.10.10.60">
    <property type="entry name" value="Homeodomain-like"/>
    <property type="match status" value="2"/>
</dbReference>
<dbReference type="InterPro" id="IPR051552">
    <property type="entry name" value="HptR"/>
</dbReference>
<dbReference type="Proteomes" id="UP001229346">
    <property type="component" value="Unassembled WGS sequence"/>
</dbReference>
<dbReference type="InterPro" id="IPR011006">
    <property type="entry name" value="CheY-like_superfamily"/>
</dbReference>
<comment type="subcellular location">
    <subcellularLocation>
        <location evidence="1">Cytoplasm</location>
    </subcellularLocation>
</comment>
<protein>
    <submittedName>
        <fullName evidence="11">Two-component system response regulator YesN</fullName>
    </submittedName>
</protein>
<evidence type="ECO:0000259" key="9">
    <source>
        <dbReference type="PROSITE" id="PS01124"/>
    </source>
</evidence>
<feature type="modified residue" description="4-aspartylphosphate" evidence="8">
    <location>
        <position position="58"/>
    </location>
</feature>
<proteinExistence type="predicted"/>
<evidence type="ECO:0000256" key="7">
    <source>
        <dbReference type="ARBA" id="ARBA00023163"/>
    </source>
</evidence>
<keyword evidence="6" id="KW-0238">DNA-binding</keyword>
<dbReference type="RefSeq" id="WP_307203341.1">
    <property type="nucleotide sequence ID" value="NZ_JAUSSU010000003.1"/>
</dbReference>
<dbReference type="PANTHER" id="PTHR42713">
    <property type="entry name" value="HISTIDINE KINASE-RELATED"/>
    <property type="match status" value="1"/>
</dbReference>
<keyword evidence="3 8" id="KW-0597">Phosphoprotein</keyword>
<dbReference type="CDD" id="cd17536">
    <property type="entry name" value="REC_YesN-like"/>
    <property type="match status" value="1"/>
</dbReference>
<organism evidence="11 12">
    <name type="scientific">Paenibacillus harenae</name>
    <dbReference type="NCBI Taxonomy" id="306543"/>
    <lineage>
        <taxon>Bacteria</taxon>
        <taxon>Bacillati</taxon>
        <taxon>Bacillota</taxon>
        <taxon>Bacilli</taxon>
        <taxon>Bacillales</taxon>
        <taxon>Paenibacillaceae</taxon>
        <taxon>Paenibacillus</taxon>
    </lineage>
</organism>
<dbReference type="PANTHER" id="PTHR42713:SF3">
    <property type="entry name" value="TRANSCRIPTIONAL REGULATORY PROTEIN HPTR"/>
    <property type="match status" value="1"/>
</dbReference>
<keyword evidence="12" id="KW-1185">Reference proteome</keyword>
<evidence type="ECO:0000313" key="11">
    <source>
        <dbReference type="EMBL" id="MDQ0112473.1"/>
    </source>
</evidence>
<evidence type="ECO:0000256" key="1">
    <source>
        <dbReference type="ARBA" id="ARBA00004496"/>
    </source>
</evidence>
<keyword evidence="4" id="KW-0902">Two-component regulatory system</keyword>
<evidence type="ECO:0000313" key="12">
    <source>
        <dbReference type="Proteomes" id="UP001229346"/>
    </source>
</evidence>
<evidence type="ECO:0000256" key="3">
    <source>
        <dbReference type="ARBA" id="ARBA00022553"/>
    </source>
</evidence>